<keyword evidence="1" id="KW-0808">Transferase</keyword>
<comment type="caution">
    <text evidence="13">The sequence shown here is derived from an EMBL/GenBank/DDBJ whole genome shotgun (WGS) entry which is preliminary data.</text>
</comment>
<sequence length="390" mass="44276">MTLLTPETSADTLADMLSMLLDGAVEALDVAPDLEKTTINCYEEVGGWLAENGSPGCRIYPQGSFRLGTVVRPATESGEYDIDLVCWLPLAKESITQDALKQRVGAQLQSYMAWKNARRDTDGPKSLESRRRCWTMGYEGFHLDVLPTIPDEEHQPDGILLTDENFWKWQHSNPIGYADWFRGRSELLHGFEAKRHPSVASVPAWSARTPLQRVVQILKWHCMILFEEDPDNRPPSILITTLAARAYTGERDLFTATRMVLDLMPSFIENRDGTWWVPNPAHEGENFTDKWKEYPERRKAFYTWLEDIRAAMNDLAGMETKGVHVVFARLAEAFDRDPMRHSINRYADLMGSASTKLRMTSTGLLSAAPTETGPRNSRHTFYGQHSASRH</sequence>
<keyword evidence="4" id="KW-0547">Nucleotide-binding</keyword>
<keyword evidence="5" id="KW-0067">ATP-binding</keyword>
<keyword evidence="8" id="KW-0051">Antiviral defense</keyword>
<evidence type="ECO:0000256" key="10">
    <source>
        <dbReference type="ARBA" id="ARBA00048304"/>
    </source>
</evidence>
<dbReference type="Proteomes" id="UP001225356">
    <property type="component" value="Unassembled WGS sequence"/>
</dbReference>
<name>A0ABT9QMX1_9ACTN</name>
<feature type="region of interest" description="Disordered" evidence="11">
    <location>
        <begin position="366"/>
        <end position="390"/>
    </location>
</feature>
<accession>A0ABT9QMX1</accession>
<keyword evidence="7" id="KW-0546">Nucleotide metabolism</keyword>
<keyword evidence="3" id="KW-0479">Metal-binding</keyword>
<protein>
    <recommendedName>
        <fullName evidence="9">Cyclic GMP-AMP synthase</fullName>
    </recommendedName>
</protein>
<dbReference type="Pfam" id="PF21654">
    <property type="entry name" value="DncV-like_NTFase"/>
    <property type="match status" value="1"/>
</dbReference>
<evidence type="ECO:0000256" key="11">
    <source>
        <dbReference type="SAM" id="MobiDB-lite"/>
    </source>
</evidence>
<evidence type="ECO:0000256" key="5">
    <source>
        <dbReference type="ARBA" id="ARBA00022840"/>
    </source>
</evidence>
<dbReference type="InterPro" id="IPR048445">
    <property type="entry name" value="DncV-like_NTFase"/>
</dbReference>
<evidence type="ECO:0000259" key="12">
    <source>
        <dbReference type="Pfam" id="PF21654"/>
    </source>
</evidence>
<dbReference type="RefSeq" id="WP_307565163.1">
    <property type="nucleotide sequence ID" value="NZ_JAUSQU010000001.1"/>
</dbReference>
<keyword evidence="6" id="KW-0460">Magnesium</keyword>
<evidence type="ECO:0000256" key="6">
    <source>
        <dbReference type="ARBA" id="ARBA00022842"/>
    </source>
</evidence>
<evidence type="ECO:0000256" key="7">
    <source>
        <dbReference type="ARBA" id="ARBA00023080"/>
    </source>
</evidence>
<evidence type="ECO:0000256" key="3">
    <source>
        <dbReference type="ARBA" id="ARBA00022723"/>
    </source>
</evidence>
<proteinExistence type="predicted"/>
<dbReference type="EMBL" id="JAUSQU010000001">
    <property type="protein sequence ID" value="MDP9848098.1"/>
    <property type="molecule type" value="Genomic_DNA"/>
</dbReference>
<dbReference type="CDD" id="cd05400">
    <property type="entry name" value="NT_2-5OAS_ClassI-CCAase"/>
    <property type="match status" value="1"/>
</dbReference>
<evidence type="ECO:0000313" key="14">
    <source>
        <dbReference type="Proteomes" id="UP001225356"/>
    </source>
</evidence>
<gene>
    <name evidence="13" type="ORF">J2853_007309</name>
</gene>
<evidence type="ECO:0000313" key="13">
    <source>
        <dbReference type="EMBL" id="MDP9848098.1"/>
    </source>
</evidence>
<feature type="domain" description="Cyclic GMP-AMP synthase DncV-like nucleotidyltransferase" evidence="12">
    <location>
        <begin position="59"/>
        <end position="145"/>
    </location>
</feature>
<evidence type="ECO:0000256" key="1">
    <source>
        <dbReference type="ARBA" id="ARBA00022679"/>
    </source>
</evidence>
<keyword evidence="14" id="KW-1185">Reference proteome</keyword>
<evidence type="ECO:0000256" key="9">
    <source>
        <dbReference type="ARBA" id="ARBA00044145"/>
    </source>
</evidence>
<evidence type="ECO:0000256" key="2">
    <source>
        <dbReference type="ARBA" id="ARBA00022695"/>
    </source>
</evidence>
<evidence type="ECO:0000256" key="8">
    <source>
        <dbReference type="ARBA" id="ARBA00023118"/>
    </source>
</evidence>
<keyword evidence="2" id="KW-0548">Nucleotidyltransferase</keyword>
<comment type="catalytic activity">
    <reaction evidence="10">
        <text>GTP + ATP = 3',3'-cGAMP + 2 diphosphate</text>
        <dbReference type="Rhea" id="RHEA:35647"/>
        <dbReference type="ChEBI" id="CHEBI:30616"/>
        <dbReference type="ChEBI" id="CHEBI:33019"/>
        <dbReference type="ChEBI" id="CHEBI:37565"/>
        <dbReference type="ChEBI" id="CHEBI:71501"/>
    </reaction>
    <physiologicalReaction direction="left-to-right" evidence="10">
        <dbReference type="Rhea" id="RHEA:35648"/>
    </physiologicalReaction>
</comment>
<organism evidence="13 14">
    <name type="scientific">Streptosporangium lutulentum</name>
    <dbReference type="NCBI Taxonomy" id="1461250"/>
    <lineage>
        <taxon>Bacteria</taxon>
        <taxon>Bacillati</taxon>
        <taxon>Actinomycetota</taxon>
        <taxon>Actinomycetes</taxon>
        <taxon>Streptosporangiales</taxon>
        <taxon>Streptosporangiaceae</taxon>
        <taxon>Streptosporangium</taxon>
    </lineage>
</organism>
<evidence type="ECO:0000256" key="4">
    <source>
        <dbReference type="ARBA" id="ARBA00022741"/>
    </source>
</evidence>
<dbReference type="InterPro" id="IPR006116">
    <property type="entry name" value="NT_2-5OAS_ClassI-CCAase"/>
</dbReference>
<reference evidence="13 14" key="1">
    <citation type="submission" date="2023-07" db="EMBL/GenBank/DDBJ databases">
        <title>Sequencing the genomes of 1000 actinobacteria strains.</title>
        <authorList>
            <person name="Klenk H.-P."/>
        </authorList>
    </citation>
    <scope>NUCLEOTIDE SEQUENCE [LARGE SCALE GENOMIC DNA]</scope>
    <source>
        <strain evidence="13 14">DSM 46740</strain>
    </source>
</reference>